<evidence type="ECO:0000256" key="1">
    <source>
        <dbReference type="SAM" id="MobiDB-lite"/>
    </source>
</evidence>
<feature type="region of interest" description="Disordered" evidence="1">
    <location>
        <begin position="104"/>
        <end position="123"/>
    </location>
</feature>
<dbReference type="STRING" id="188915.AWC02_05565"/>
<dbReference type="AlphaFoldDB" id="A0A1X1TZV7"/>
<evidence type="ECO:0008006" key="4">
    <source>
        <dbReference type="Google" id="ProtNLM"/>
    </source>
</evidence>
<keyword evidence="3" id="KW-1185">Reference proteome</keyword>
<dbReference type="Proteomes" id="UP000193465">
    <property type="component" value="Unassembled WGS sequence"/>
</dbReference>
<evidence type="ECO:0000313" key="2">
    <source>
        <dbReference type="EMBL" id="ORV50083.1"/>
    </source>
</evidence>
<dbReference type="EMBL" id="LQOT01000019">
    <property type="protein sequence ID" value="ORV50083.1"/>
    <property type="molecule type" value="Genomic_DNA"/>
</dbReference>
<feature type="compositionally biased region" description="Basic and acidic residues" evidence="1">
    <location>
        <begin position="104"/>
        <end position="114"/>
    </location>
</feature>
<accession>A0A1X1TZV7</accession>
<dbReference type="InterPro" id="IPR021417">
    <property type="entry name" value="DUF3060"/>
</dbReference>
<dbReference type="Pfam" id="PF11259">
    <property type="entry name" value="DUF3060"/>
    <property type="match status" value="1"/>
</dbReference>
<sequence length="123" mass="12551">MAGGMAVLAVALTGCGSPAPESARIAKSYDGQFSDMLSYASFGATSALDCADGKSLTVAGSNNKLTVRGSCEAVDVSGADNRITIERIGRTLTLTGLNNSVTYRDGRPKVDDRGSGNTVTAAR</sequence>
<reference evidence="2 3" key="1">
    <citation type="submission" date="2016-01" db="EMBL/GenBank/DDBJ databases">
        <title>The new phylogeny of the genus Mycobacterium.</title>
        <authorList>
            <person name="Tarcisio F."/>
            <person name="Conor M."/>
            <person name="Antonella G."/>
            <person name="Elisabetta G."/>
            <person name="Giulia F.S."/>
            <person name="Sara T."/>
            <person name="Anna F."/>
            <person name="Clotilde B."/>
            <person name="Roberto B."/>
            <person name="Veronica D.S."/>
            <person name="Fabio R."/>
            <person name="Monica P."/>
            <person name="Olivier J."/>
            <person name="Enrico T."/>
            <person name="Nicola S."/>
        </authorList>
    </citation>
    <scope>NUCLEOTIDE SEQUENCE [LARGE SCALE GENOMIC DNA]</scope>
    <source>
        <strain evidence="2 3">ATCC 27353</strain>
    </source>
</reference>
<comment type="caution">
    <text evidence="2">The sequence shown here is derived from an EMBL/GenBank/DDBJ whole genome shotgun (WGS) entry which is preliminary data.</text>
</comment>
<gene>
    <name evidence="2" type="ORF">AWC02_05565</name>
</gene>
<organism evidence="2 3">
    <name type="scientific">Mycolicibacter engbaekii</name>
    <dbReference type="NCBI Taxonomy" id="188915"/>
    <lineage>
        <taxon>Bacteria</taxon>
        <taxon>Bacillati</taxon>
        <taxon>Actinomycetota</taxon>
        <taxon>Actinomycetes</taxon>
        <taxon>Mycobacteriales</taxon>
        <taxon>Mycobacteriaceae</taxon>
        <taxon>Mycolicibacter</taxon>
    </lineage>
</organism>
<proteinExistence type="predicted"/>
<evidence type="ECO:0000313" key="3">
    <source>
        <dbReference type="Proteomes" id="UP000193465"/>
    </source>
</evidence>
<protein>
    <recommendedName>
        <fullName evidence="4">DUF3060 domain-containing protein</fullName>
    </recommendedName>
</protein>
<name>A0A1X1TZV7_9MYCO</name>